<keyword evidence="2" id="KW-1185">Reference proteome</keyword>
<dbReference type="OrthoDB" id="4317346at2759"/>
<gene>
    <name evidence="1" type="ORF">N7482_000669</name>
</gene>
<comment type="caution">
    <text evidence="1">The sequence shown here is derived from an EMBL/GenBank/DDBJ whole genome shotgun (WGS) entry which is preliminary data.</text>
</comment>
<dbReference type="AlphaFoldDB" id="A0A9W9IED1"/>
<reference evidence="1" key="1">
    <citation type="submission" date="2022-11" db="EMBL/GenBank/DDBJ databases">
        <authorList>
            <person name="Petersen C."/>
        </authorList>
    </citation>
    <scope>NUCLEOTIDE SEQUENCE</scope>
    <source>
        <strain evidence="1">IBT 26290</strain>
    </source>
</reference>
<dbReference type="RefSeq" id="XP_056546400.1">
    <property type="nucleotide sequence ID" value="XM_056682794.1"/>
</dbReference>
<sequence>MACMIALSLRDSATDMENPSHSLHNTWYKSLALLRDMGLEAPDTQPPDYSLQIAEYSYVCVNQEHPQEVIYLYRKLGCPPKPPFCVSDPTAHPLAQCSDDKFKALQAECTLETSTLKQLLSPLLRSPISADAILQLPNCLWLIHPGADSGPKCLEFMTFHNPARPMMLYPFLEPHLPGGSCEGLSHAPVRSYSTNSLVLPNGDRVLFFCIEWKSLQDRAALFAKPSLRKQMKTANAGYRAPFLQALGKTEEELTWEEDVHIFFDSTGAKGTQRQFLTGTLATNDYLGQSQGIRKRKGPCVIF</sequence>
<dbReference type="Proteomes" id="UP001149163">
    <property type="component" value="Unassembled WGS sequence"/>
</dbReference>
<name>A0A9W9IED1_9EURO</name>
<dbReference type="GeneID" id="81421970"/>
<accession>A0A9W9IED1</accession>
<reference evidence="1" key="2">
    <citation type="journal article" date="2023" name="IMA Fungus">
        <title>Comparative genomic study of the Penicillium genus elucidates a diverse pangenome and 15 lateral gene transfer events.</title>
        <authorList>
            <person name="Petersen C."/>
            <person name="Sorensen T."/>
            <person name="Nielsen M.R."/>
            <person name="Sondergaard T.E."/>
            <person name="Sorensen J.L."/>
            <person name="Fitzpatrick D.A."/>
            <person name="Frisvad J.C."/>
            <person name="Nielsen K.L."/>
        </authorList>
    </citation>
    <scope>NUCLEOTIDE SEQUENCE</scope>
    <source>
        <strain evidence="1">IBT 26290</strain>
    </source>
</reference>
<dbReference type="EMBL" id="JAPQKN010000001">
    <property type="protein sequence ID" value="KAJ5174792.1"/>
    <property type="molecule type" value="Genomic_DNA"/>
</dbReference>
<proteinExistence type="predicted"/>
<evidence type="ECO:0000313" key="1">
    <source>
        <dbReference type="EMBL" id="KAJ5174792.1"/>
    </source>
</evidence>
<protein>
    <submittedName>
        <fullName evidence="1">Uncharacterized protein</fullName>
    </submittedName>
</protein>
<evidence type="ECO:0000313" key="2">
    <source>
        <dbReference type="Proteomes" id="UP001149163"/>
    </source>
</evidence>
<organism evidence="1 2">
    <name type="scientific">Penicillium canariense</name>
    <dbReference type="NCBI Taxonomy" id="189055"/>
    <lineage>
        <taxon>Eukaryota</taxon>
        <taxon>Fungi</taxon>
        <taxon>Dikarya</taxon>
        <taxon>Ascomycota</taxon>
        <taxon>Pezizomycotina</taxon>
        <taxon>Eurotiomycetes</taxon>
        <taxon>Eurotiomycetidae</taxon>
        <taxon>Eurotiales</taxon>
        <taxon>Aspergillaceae</taxon>
        <taxon>Penicillium</taxon>
    </lineage>
</organism>